<feature type="domain" description="Clr5" evidence="2">
    <location>
        <begin position="12"/>
        <end position="63"/>
    </location>
</feature>
<dbReference type="OrthoDB" id="194358at2759"/>
<evidence type="ECO:0000259" key="2">
    <source>
        <dbReference type="Pfam" id="PF14420"/>
    </source>
</evidence>
<dbReference type="Proteomes" id="UP000223968">
    <property type="component" value="Unassembled WGS sequence"/>
</dbReference>
<gene>
    <name evidence="3" type="ORF">AJ79_01636</name>
</gene>
<reference evidence="3 4" key="1">
    <citation type="submission" date="2017-10" db="EMBL/GenBank/DDBJ databases">
        <title>Comparative genomics in systemic dimorphic fungi from Ajellomycetaceae.</title>
        <authorList>
            <person name="Munoz J.F."/>
            <person name="Mcewen J.G."/>
            <person name="Clay O.K."/>
            <person name="Cuomo C.A."/>
        </authorList>
    </citation>
    <scope>NUCLEOTIDE SEQUENCE [LARGE SCALE GENOMIC DNA]</scope>
    <source>
        <strain evidence="3 4">UAMH5409</strain>
    </source>
</reference>
<accession>A0A2B7Y6A4</accession>
<dbReference type="AlphaFoldDB" id="A0A2B7Y6A4"/>
<dbReference type="Pfam" id="PF14420">
    <property type="entry name" value="Clr5"/>
    <property type="match status" value="1"/>
</dbReference>
<organism evidence="3 4">
    <name type="scientific">Helicocarpus griseus UAMH5409</name>
    <dbReference type="NCBI Taxonomy" id="1447875"/>
    <lineage>
        <taxon>Eukaryota</taxon>
        <taxon>Fungi</taxon>
        <taxon>Dikarya</taxon>
        <taxon>Ascomycota</taxon>
        <taxon>Pezizomycotina</taxon>
        <taxon>Eurotiomycetes</taxon>
        <taxon>Eurotiomycetidae</taxon>
        <taxon>Onygenales</taxon>
        <taxon>Ajellomycetaceae</taxon>
        <taxon>Helicocarpus</taxon>
    </lineage>
</organism>
<comment type="caution">
    <text evidence="3">The sequence shown here is derived from an EMBL/GenBank/DDBJ whole genome shotgun (WGS) entry which is preliminary data.</text>
</comment>
<feature type="region of interest" description="Disordered" evidence="1">
    <location>
        <begin position="245"/>
        <end position="284"/>
    </location>
</feature>
<feature type="compositionally biased region" description="Low complexity" evidence="1">
    <location>
        <begin position="253"/>
        <end position="269"/>
    </location>
</feature>
<dbReference type="PANTHER" id="PTHR38788">
    <property type="entry name" value="CLR5 DOMAIN-CONTAINING PROTEIN"/>
    <property type="match status" value="1"/>
</dbReference>
<protein>
    <recommendedName>
        <fullName evidence="2">Clr5 domain-containing protein</fullName>
    </recommendedName>
</protein>
<dbReference type="PANTHER" id="PTHR38788:SF3">
    <property type="entry name" value="CLR5 DOMAIN-CONTAINING PROTEIN"/>
    <property type="match status" value="1"/>
</dbReference>
<feature type="compositionally biased region" description="Polar residues" evidence="1">
    <location>
        <begin position="275"/>
        <end position="284"/>
    </location>
</feature>
<dbReference type="EMBL" id="PDNB01000016">
    <property type="protein sequence ID" value="PGH16531.1"/>
    <property type="molecule type" value="Genomic_DNA"/>
</dbReference>
<proteinExistence type="predicted"/>
<evidence type="ECO:0000313" key="4">
    <source>
        <dbReference type="Proteomes" id="UP000223968"/>
    </source>
</evidence>
<dbReference type="InterPro" id="IPR025676">
    <property type="entry name" value="Clr5_dom"/>
</dbReference>
<sequence length="320" mass="35686">MSCAPRNKALKEDDWERQKDAIKSLFVYKNVPIKDIPAIMAREHSFSASQSQYLLRVRKWGFHQKQNRKKWRAIGHRVEKRKMDGKESEVYINGKLIEMKKVQEGVSRSCRLITSEESTRVSSPELPEDVTVTTPRLTNLVSPLAPEQVLDDLRVPNVSVKLGQNSIPPTAPQSSRNDAAVTAPRAVEPGPMVSPPKLNLTEHDAPILGSQPPIDVNVSKSRTIEPVLSRLPKKTLTEPEIPEISQQQRQGIVQASSSQVSVHATASTAQDVEPESSSSPVKQNLNQPKASLEHLPYFRDFPQLEQKGCNIYTASIFFSA</sequence>
<keyword evidence="4" id="KW-1185">Reference proteome</keyword>
<evidence type="ECO:0000256" key="1">
    <source>
        <dbReference type="SAM" id="MobiDB-lite"/>
    </source>
</evidence>
<dbReference type="STRING" id="1447875.A0A2B7Y6A4"/>
<name>A0A2B7Y6A4_9EURO</name>
<evidence type="ECO:0000313" key="3">
    <source>
        <dbReference type="EMBL" id="PGH16531.1"/>
    </source>
</evidence>